<dbReference type="Proteomes" id="UP001344447">
    <property type="component" value="Unassembled WGS sequence"/>
</dbReference>
<feature type="chain" id="PRO_5042959617" evidence="1">
    <location>
        <begin position="20"/>
        <end position="191"/>
    </location>
</feature>
<gene>
    <name evidence="2" type="ORF">RB653_002109</name>
</gene>
<dbReference type="EMBL" id="JAVFKY010000004">
    <property type="protein sequence ID" value="KAK5577171.1"/>
    <property type="molecule type" value="Genomic_DNA"/>
</dbReference>
<keyword evidence="1" id="KW-0732">Signal</keyword>
<organism evidence="2 3">
    <name type="scientific">Dictyostelium firmibasis</name>
    <dbReference type="NCBI Taxonomy" id="79012"/>
    <lineage>
        <taxon>Eukaryota</taxon>
        <taxon>Amoebozoa</taxon>
        <taxon>Evosea</taxon>
        <taxon>Eumycetozoa</taxon>
        <taxon>Dictyostelia</taxon>
        <taxon>Dictyosteliales</taxon>
        <taxon>Dictyosteliaceae</taxon>
        <taxon>Dictyostelium</taxon>
    </lineage>
</organism>
<protein>
    <submittedName>
        <fullName evidence="2">Uncharacterized protein</fullName>
    </submittedName>
</protein>
<reference evidence="2 3" key="1">
    <citation type="submission" date="2023-11" db="EMBL/GenBank/DDBJ databases">
        <title>Dfirmibasis_genome.</title>
        <authorList>
            <person name="Edelbroek B."/>
            <person name="Kjellin J."/>
            <person name="Jerlstrom-Hultqvist J."/>
            <person name="Soderbom F."/>
        </authorList>
    </citation>
    <scope>NUCLEOTIDE SEQUENCE [LARGE SCALE GENOMIC DNA]</scope>
    <source>
        <strain evidence="2 3">TNS-C-14</strain>
    </source>
</reference>
<comment type="caution">
    <text evidence="2">The sequence shown here is derived from an EMBL/GenBank/DDBJ whole genome shotgun (WGS) entry which is preliminary data.</text>
</comment>
<name>A0AAN7YPR5_9MYCE</name>
<accession>A0AAN7YPR5</accession>
<evidence type="ECO:0000313" key="3">
    <source>
        <dbReference type="Proteomes" id="UP001344447"/>
    </source>
</evidence>
<proteinExistence type="predicted"/>
<dbReference type="AlphaFoldDB" id="A0AAN7YPR5"/>
<evidence type="ECO:0000256" key="1">
    <source>
        <dbReference type="SAM" id="SignalP"/>
    </source>
</evidence>
<feature type="signal peptide" evidence="1">
    <location>
        <begin position="1"/>
        <end position="19"/>
    </location>
</feature>
<sequence length="191" mass="21525">MKLLFALLLVFCLFAVSYAEQIKNQNQINNSINKVQHDDVKPESKSPWFYKQHSPQDFNKFLEEVLLSVENEINPGNGTECIKTIVSGTQTLVSLKPGDAGNFGTAFNVVSQITHKCGFEKLLLKFANDINFVILNGPEAFIHRQIEAFKNQSANLVDCYKKVFSLTYSRELQSEQLGKCFSIVIMDPILG</sequence>
<evidence type="ECO:0000313" key="2">
    <source>
        <dbReference type="EMBL" id="KAK5577171.1"/>
    </source>
</evidence>
<keyword evidence="3" id="KW-1185">Reference proteome</keyword>